<evidence type="ECO:0000313" key="2">
    <source>
        <dbReference type="Proteomes" id="UP001057279"/>
    </source>
</evidence>
<dbReference type="Proteomes" id="UP001057279">
    <property type="component" value="Linkage Group LG14"/>
</dbReference>
<reference evidence="1" key="1">
    <citation type="submission" date="2022-03" db="EMBL/GenBank/DDBJ databases">
        <title>Genomic analyses of argali, domestic sheep and their hybrids provide insights into chromosomal evolution, heterosis and genetic basis of agronomic traits.</title>
        <authorList>
            <person name="Li M."/>
        </authorList>
    </citation>
    <scope>NUCLEOTIDE SEQUENCE</scope>
    <source>
        <strain evidence="1">F1 hybrid</strain>
    </source>
</reference>
<comment type="caution">
    <text evidence="1">The sequence shown here is derived from an EMBL/GenBank/DDBJ whole genome shotgun (WGS) entry which is preliminary data.</text>
</comment>
<keyword evidence="2" id="KW-1185">Reference proteome</keyword>
<evidence type="ECO:0000313" key="1">
    <source>
        <dbReference type="EMBL" id="KAI4574053.1"/>
    </source>
</evidence>
<dbReference type="EMBL" id="CM043039">
    <property type="protein sequence ID" value="KAI4574053.1"/>
    <property type="molecule type" value="Genomic_DNA"/>
</dbReference>
<organism evidence="1 2">
    <name type="scientific">Ovis ammon polii x Ovis aries</name>
    <dbReference type="NCBI Taxonomy" id="2918886"/>
    <lineage>
        <taxon>Eukaryota</taxon>
        <taxon>Metazoa</taxon>
        <taxon>Chordata</taxon>
        <taxon>Craniata</taxon>
        <taxon>Vertebrata</taxon>
        <taxon>Euteleostomi</taxon>
        <taxon>Mammalia</taxon>
        <taxon>Eutheria</taxon>
        <taxon>Laurasiatheria</taxon>
        <taxon>Artiodactyla</taxon>
        <taxon>Ruminantia</taxon>
        <taxon>Pecora</taxon>
        <taxon>Bovidae</taxon>
        <taxon>Caprinae</taxon>
        <taxon>Ovis</taxon>
    </lineage>
</organism>
<protein>
    <submittedName>
        <fullName evidence="1">Uncharacterized protein</fullName>
    </submittedName>
</protein>
<sequence length="1691" mass="192888">MWAEGESEGLHTLGIVVVVCSSLKLLHYLGLIDLSDDIAWWYYQYQRDKIEDELEMTMVCHRPEGLEQLEAQTNFTKRELQVLYRGFKNECPSGVVNEETFKQIYAQFFPHGDASMYAHYLFHAFDTTQTGSVKFEDFVTALSILLRGTVHEKLRWTFNLYDINKDGYINKEEMMDIVKAIYDMMGKYTYPVLKEDTPRQHVDIFFQKMDKNKDGIVTLDEFLESCQENALEGRVFMSLIWTLTLKETPTSCPVQGAKVSVLTQKVSAWGEAEKDGSLWILAGKATETPNCLLKSGFYFGLALRLQLPNMRRSLHLAFVCLGLFSARVCVQGNQFNTEVSRSDKLSLPGFENLTAGYNKFLRPNFGGEPVQIALTLDIASISSISESNMDYTATIYLRQRWTDQRLVFEGNKSFTLDARLVEFLWVPDTYIVESKKSFLHEVTVGNRLIRLFSNGTVLYALRITTTVACNMDLSKYPMDTQTCKLQLESWGYDGNDVEFSWLRGNDSVRGLENLRLAQYTIQQYFTSVTRSQQETGNYTRLVLQFELQRNVLYFILETYVPSTFLVVLSWVSFWISLDSVPARTCIGVTTVLSMTTLMIGSRTSLPNTNCFIKAIDVYLGICFSFVFGALLEYAVAHYSSLQQMAAKDRGKAKEVEEVNITNIINSSISSFKRKISFASIEISGDNVDYSDLTMKTSDKFKFVFRDKLGRIVDYFTIQNPNILDRLDIMSHTKGQEPMYSLAELEALCTHLYIGTDLTQRIEAEKALLELIDSPECLSKCQLLLEQGTTSYAQLLAATCLSKLVSRVSPLPVEQRIDIRNYILNYVASQPKLAPFVIQALIQVIAKITKSGWFEVQKDRFVFREIIADVKTFLQGAMEHCIIGVIILSELTQEMNLVDYSRPSAKHRKIATSFRDTSLKDILLLACSLLKEILAKPLNLQDQDQQNLVMQVLKLVLNCLNFDFIGSSADESADDLCTVQIPTTWRAIFLEPETLDLFFNLYHSLPPLLSQLALSCLVQFASTRRSLFSSPERAKYLGNLIKGVKRILENPQGLSDPGNYHEFCRFLARLKTNYQLGELVMVKEYPEVIRLIANFTITSLQHWEFAPNSVHYLLTLWQRMVASVPFVKSTEPHLLDTYAPEITKAFITSRLESVAVVVRDNLDDPLEDTTTVFQQLEQLCTVSRCEYEKTCTLLVQLFDQNAQNYQKLLHSASRITVDMAIQEGRLAWLVYLVGTVVGGRLTYTSTDEHDAMDGELSCRVFQLISLMDTGLPQCSNEKIELAILWFLDQFRKTYVGDQLQRTSKVYARMSEVLGITDDNHVLETFMTKIVTNLKYWGRCEPVISRTLQFLNDLSSEHFPFLGISGSYSLSDFRCRTAFYTALTRLLMVDLGEDEDEFENFMLPLTVSFETVLQIFNNNFKQEDVKRMLIGLARDLRGIAFALNTKTSYTMLFDWMYPTYLPILQRAIEQWYGEPACTTPILKLMAELMQNRSQRLNFDVSSPNGILLFREASKMICTYGNQILSLGSLSKDQIYPMKLKGISICYSALKSALCGNYVSFGVFKLYGDNHFDNVLQAFVKMLLSVSHSDLLQYRKLSQSYYPLLECLTQDHMSFITSLDPPVLLYVLTSISEGLTALDTVVSSSCCTSLDYIVTYLFKHIAKEGKKSLRCREATQAGQRLLHFMQQNPEVLQQ</sequence>
<feature type="non-terminal residue" evidence="1">
    <location>
        <position position="1691"/>
    </location>
</feature>
<accession>A0ACB9UMW5</accession>
<proteinExistence type="predicted"/>
<name>A0ACB9UMW5_9CETA</name>
<gene>
    <name evidence="1" type="ORF">MJG53_012229</name>
</gene>